<keyword evidence="3" id="KW-1185">Reference proteome</keyword>
<evidence type="ECO:0000313" key="3">
    <source>
        <dbReference type="Proteomes" id="UP001596072"/>
    </source>
</evidence>
<evidence type="ECO:0000256" key="1">
    <source>
        <dbReference type="SAM" id="MobiDB-lite"/>
    </source>
</evidence>
<name>A0ABW0ZMV0_9ACTN</name>
<accession>A0ABW0ZMV0</accession>
<dbReference type="Proteomes" id="UP001596072">
    <property type="component" value="Unassembled WGS sequence"/>
</dbReference>
<protein>
    <submittedName>
        <fullName evidence="2">Uncharacterized protein</fullName>
    </submittedName>
</protein>
<evidence type="ECO:0000313" key="2">
    <source>
        <dbReference type="EMBL" id="MFC5729955.1"/>
    </source>
</evidence>
<organism evidence="2 3">
    <name type="scientific">Nocardioides vastitatis</name>
    <dbReference type="NCBI Taxonomy" id="2568655"/>
    <lineage>
        <taxon>Bacteria</taxon>
        <taxon>Bacillati</taxon>
        <taxon>Actinomycetota</taxon>
        <taxon>Actinomycetes</taxon>
        <taxon>Propionibacteriales</taxon>
        <taxon>Nocardioidaceae</taxon>
        <taxon>Nocardioides</taxon>
    </lineage>
</organism>
<gene>
    <name evidence="2" type="ORF">ACFPQB_13595</name>
</gene>
<sequence>MGAVPSHGAGRAAGHSRVGGEACTFPSCDRDPVTEAGMCDVHRLVVISSTGSWLEAS</sequence>
<feature type="region of interest" description="Disordered" evidence="1">
    <location>
        <begin position="1"/>
        <end position="25"/>
    </location>
</feature>
<dbReference type="EMBL" id="JBHSNS010000006">
    <property type="protein sequence ID" value="MFC5729955.1"/>
    <property type="molecule type" value="Genomic_DNA"/>
</dbReference>
<proteinExistence type="predicted"/>
<dbReference type="RefSeq" id="WP_168798099.1">
    <property type="nucleotide sequence ID" value="NZ_JBHSNS010000006.1"/>
</dbReference>
<reference evidence="3" key="1">
    <citation type="journal article" date="2019" name="Int. J. Syst. Evol. Microbiol.">
        <title>The Global Catalogue of Microorganisms (GCM) 10K type strain sequencing project: providing services to taxonomists for standard genome sequencing and annotation.</title>
        <authorList>
            <consortium name="The Broad Institute Genomics Platform"/>
            <consortium name="The Broad Institute Genome Sequencing Center for Infectious Disease"/>
            <person name="Wu L."/>
            <person name="Ma J."/>
        </authorList>
    </citation>
    <scope>NUCLEOTIDE SEQUENCE [LARGE SCALE GENOMIC DNA]</scope>
    <source>
        <strain evidence="3">YIM 94188</strain>
    </source>
</reference>
<comment type="caution">
    <text evidence="2">The sequence shown here is derived from an EMBL/GenBank/DDBJ whole genome shotgun (WGS) entry which is preliminary data.</text>
</comment>